<keyword evidence="2" id="KW-1185">Reference proteome</keyword>
<evidence type="ECO:0000313" key="2">
    <source>
        <dbReference type="Proteomes" id="UP000018339"/>
    </source>
</evidence>
<protein>
    <submittedName>
        <fullName evidence="1">Uncharacterized protein</fullName>
    </submittedName>
</protein>
<evidence type="ECO:0000313" key="1">
    <source>
        <dbReference type="EMBL" id="ESU71281.1"/>
    </source>
</evidence>
<dbReference type="Proteomes" id="UP000018339">
    <property type="component" value="Unassembled WGS sequence"/>
</dbReference>
<sequence>MQNFYGLFWILHILSERLHALSNEDFYSHIIDEKEQKESRQVDQTMMELYNAL</sequence>
<gene>
    <name evidence="1" type="ORF">T260_14290</name>
</gene>
<dbReference type="AlphaFoldDB" id="A0A7U9J950"/>
<comment type="caution">
    <text evidence="1">The sequence shown here is derived from an EMBL/GenBank/DDBJ whole genome shotgun (WGS) entry which is preliminary data.</text>
</comment>
<organism evidence="1 2">
    <name type="scientific">Geobacillus thermopakistaniensis (strain MAS1)</name>
    <dbReference type="NCBI Taxonomy" id="1408282"/>
    <lineage>
        <taxon>Bacteria</taxon>
        <taxon>Bacillati</taxon>
        <taxon>Bacillota</taxon>
        <taxon>Bacilli</taxon>
        <taxon>Bacillales</taxon>
        <taxon>Anoxybacillaceae</taxon>
        <taxon>Geobacillus</taxon>
    </lineage>
</organism>
<accession>A0A7U9J950</accession>
<dbReference type="EMBL" id="AYSF01000071">
    <property type="protein sequence ID" value="ESU71281.1"/>
    <property type="molecule type" value="Genomic_DNA"/>
</dbReference>
<proteinExistence type="predicted"/>
<name>A0A7U9J950_GEOTM</name>
<reference evidence="1 2" key="1">
    <citation type="journal article" date="2014" name="Genome Announc.">
        <title>Draft Genome Sequence of Geobacillus thermopakistaniensis Strain MAS1.</title>
        <authorList>
            <person name="Siddiqui M.A."/>
            <person name="Rashid N."/>
            <person name="Ayyampalayam S."/>
            <person name="Whitman W.B."/>
        </authorList>
    </citation>
    <scope>NUCLEOTIDE SEQUENCE [LARGE SCALE GENOMIC DNA]</scope>
    <source>
        <strain evidence="1 2">MAS1</strain>
    </source>
</reference>